<accession>A0A6C0B3Y1</accession>
<proteinExistence type="predicted"/>
<organism evidence="1">
    <name type="scientific">viral metagenome</name>
    <dbReference type="NCBI Taxonomy" id="1070528"/>
    <lineage>
        <taxon>unclassified sequences</taxon>
        <taxon>metagenomes</taxon>
        <taxon>organismal metagenomes</taxon>
    </lineage>
</organism>
<sequence length="179" mass="20435">MDINKLTRLNEDSDAIIYNRDNSNKISEYIMANFHDKNNIENVKNISLERPSSFYKAAVGKVSDESDYKSEADNTNRLTNLNKIHQLNPRLHGTIPLMARGGCDLSVENKLRFIENTQLNKKKTSQSIDRFVPQLKKIKMIQDPKNIIPEDSDPDWVRGGRSSRLIVKDAETSDRCGAK</sequence>
<dbReference type="EMBL" id="MN739061">
    <property type="protein sequence ID" value="QHS86740.1"/>
    <property type="molecule type" value="Genomic_DNA"/>
</dbReference>
<reference evidence="1" key="1">
    <citation type="journal article" date="2020" name="Nature">
        <title>Giant virus diversity and host interactions through global metagenomics.</title>
        <authorList>
            <person name="Schulz F."/>
            <person name="Roux S."/>
            <person name="Paez-Espino D."/>
            <person name="Jungbluth S."/>
            <person name="Walsh D.A."/>
            <person name="Denef V.J."/>
            <person name="McMahon K.D."/>
            <person name="Konstantinidis K.T."/>
            <person name="Eloe-Fadrosh E.A."/>
            <person name="Kyrpides N.C."/>
            <person name="Woyke T."/>
        </authorList>
    </citation>
    <scope>NUCLEOTIDE SEQUENCE</scope>
    <source>
        <strain evidence="1">GVMAG-M-3300009422-16</strain>
    </source>
</reference>
<name>A0A6C0B3Y1_9ZZZZ</name>
<protein>
    <submittedName>
        <fullName evidence="1">Uncharacterized protein</fullName>
    </submittedName>
</protein>
<evidence type="ECO:0000313" key="1">
    <source>
        <dbReference type="EMBL" id="QHS86740.1"/>
    </source>
</evidence>
<dbReference type="AlphaFoldDB" id="A0A6C0B3Y1"/>